<proteinExistence type="predicted"/>
<sequence>MRFPLADFTKGFEAFLKIPIESVAPISFKANTSCPVGVSTHRDFALSER</sequence>
<organism evidence="1">
    <name type="scientific">Rhizophora mucronata</name>
    <name type="common">Asiatic mangrove</name>
    <dbReference type="NCBI Taxonomy" id="61149"/>
    <lineage>
        <taxon>Eukaryota</taxon>
        <taxon>Viridiplantae</taxon>
        <taxon>Streptophyta</taxon>
        <taxon>Embryophyta</taxon>
        <taxon>Tracheophyta</taxon>
        <taxon>Spermatophyta</taxon>
        <taxon>Magnoliopsida</taxon>
        <taxon>eudicotyledons</taxon>
        <taxon>Gunneridae</taxon>
        <taxon>Pentapetalae</taxon>
        <taxon>rosids</taxon>
        <taxon>fabids</taxon>
        <taxon>Malpighiales</taxon>
        <taxon>Rhizophoraceae</taxon>
        <taxon>Rhizophora</taxon>
    </lineage>
</organism>
<reference evidence="1" key="1">
    <citation type="submission" date="2018-02" db="EMBL/GenBank/DDBJ databases">
        <title>Rhizophora mucronata_Transcriptome.</title>
        <authorList>
            <person name="Meera S.P."/>
            <person name="Sreeshan A."/>
            <person name="Augustine A."/>
        </authorList>
    </citation>
    <scope>NUCLEOTIDE SEQUENCE</scope>
    <source>
        <tissue evidence="1">Leaf</tissue>
    </source>
</reference>
<protein>
    <submittedName>
        <fullName evidence="1">Uncharacterized protein</fullName>
    </submittedName>
</protein>
<name>A0A2P2N6Q5_RHIMU</name>
<dbReference type="EMBL" id="GGEC01057687">
    <property type="protein sequence ID" value="MBX38171.1"/>
    <property type="molecule type" value="Transcribed_RNA"/>
</dbReference>
<accession>A0A2P2N6Q5</accession>
<evidence type="ECO:0000313" key="1">
    <source>
        <dbReference type="EMBL" id="MBX38171.1"/>
    </source>
</evidence>
<dbReference type="AlphaFoldDB" id="A0A2P2N6Q5"/>